<accession>B0BZ18</accession>
<organism evidence="2 3">
    <name type="scientific">Acaryochloris marina (strain MBIC 11017)</name>
    <dbReference type="NCBI Taxonomy" id="329726"/>
    <lineage>
        <taxon>Bacteria</taxon>
        <taxon>Bacillati</taxon>
        <taxon>Cyanobacteriota</taxon>
        <taxon>Cyanophyceae</taxon>
        <taxon>Acaryochloridales</taxon>
        <taxon>Acaryochloridaceae</taxon>
        <taxon>Acaryochloris</taxon>
    </lineage>
</organism>
<evidence type="ECO:0000313" key="3">
    <source>
        <dbReference type="Proteomes" id="UP000000268"/>
    </source>
</evidence>
<proteinExistence type="predicted"/>
<gene>
    <name evidence="2" type="ordered locus">AM1_3324</name>
</gene>
<dbReference type="STRING" id="329726.AM1_3324"/>
<dbReference type="AlphaFoldDB" id="B0BZ18"/>
<protein>
    <recommendedName>
        <fullName evidence="4">Type 4 fimbrial biogenesis protein PilX N-terminal domain-containing protein</fullName>
    </recommendedName>
</protein>
<evidence type="ECO:0008006" key="4">
    <source>
        <dbReference type="Google" id="ProtNLM"/>
    </source>
</evidence>
<dbReference type="RefSeq" id="WP_012163723.1">
    <property type="nucleotide sequence ID" value="NC_009925.1"/>
</dbReference>
<keyword evidence="1" id="KW-1133">Transmembrane helix</keyword>
<sequence length="834" mass="90693">MKYNSSRFQHSLFQLLVRLQQTRKNEGGYSLVVTVAMLLILSTLLISAAVVSKVDTASTNASARSSNGFYAAEAGLNLRAAQIQTQFRGFQRPTGTSPTDSDNDGEIWDDCAAGSSVGTGDFDCRDFSFQGQDVFTFIEEVGQDDNLDGVPDDLDGDGVTDPISIVVPPGERFAGLSAQEYRYNLWSVAQRDDLPSAVLGMTFKSRVIPLFQFAVFYENDADFTIPPDMTINGRVHSNADLYLNSASNSFRLTINGDVTTAGKLYRGDKANVGGQQCAGNVTIRRQDGNPQDLLCGSGITEYLDSTTTPSNISTWGTAIDTQVPVLEVPQPEVYDPTPGSAYWDASDLRIVLEVDANGNPTDRNGNGYVIEIRNQDGTSNDTLSERLLNDCPVASTTLRNENGSGNPSYEVNDTRVKTDNSTSLNDFTTGDFITIGNDIDSNVVTSISNGGNKRLFIRRRLGHGYQSNPVATSGESVRKAVVSTSDTFYNYREKHNGTDGNAGNYIRMLNVDVQALLDCVHDQQLMGTTQLDDRTEGGLVWFFTVDDTDPLVDDDGDSSTANDWIEKTLNLTGSTSPVGSTYGVRLYNGASLNTTAAVSGAPTIEGLTIISDEAIYVRGDYNLHTNADPALDTWRPAAFMADTINVLSNSAQLDDSDQRAYGSDNIPNASSSGKINYFDNRRRASTTTINAAFLSGSEITGTENGPTYQAGGTDFVANSDSGGVNNFPRFHENWSGISLNYLGSLVSLNEPRRVNSSFCGSFNSGTCNIYTPPVRNWDFEQRFNDAGDLPPLTPRTVYLRQELFQRDFDRNSNRSTQLFASAPIIPSIQPKFSL</sequence>
<dbReference type="KEGG" id="amr:AM1_3324"/>
<reference evidence="2 3" key="1">
    <citation type="journal article" date="2008" name="Proc. Natl. Acad. Sci. U.S.A.">
        <title>Niche adaptation and genome expansion in the chlorophyll d-producing cyanobacterium Acaryochloris marina.</title>
        <authorList>
            <person name="Swingley W.D."/>
            <person name="Chen M."/>
            <person name="Cheung P.C."/>
            <person name="Conrad A.L."/>
            <person name="Dejesa L.C."/>
            <person name="Hao J."/>
            <person name="Honchak B.M."/>
            <person name="Karbach L.E."/>
            <person name="Kurdoglu A."/>
            <person name="Lahiri S."/>
            <person name="Mastrian S.D."/>
            <person name="Miyashita H."/>
            <person name="Page L."/>
            <person name="Ramakrishna P."/>
            <person name="Satoh S."/>
            <person name="Sattley W.M."/>
            <person name="Shimada Y."/>
            <person name="Taylor H.L."/>
            <person name="Tomo T."/>
            <person name="Tsuchiya T."/>
            <person name="Wang Z.T."/>
            <person name="Raymond J."/>
            <person name="Mimuro M."/>
            <person name="Blankenship R.E."/>
            <person name="Touchman J.W."/>
        </authorList>
    </citation>
    <scope>NUCLEOTIDE SEQUENCE [LARGE SCALE GENOMIC DNA]</scope>
    <source>
        <strain evidence="3">MBIC 11017</strain>
    </source>
</reference>
<dbReference type="OrthoDB" id="468482at2"/>
<dbReference type="Proteomes" id="UP000000268">
    <property type="component" value="Chromosome"/>
</dbReference>
<keyword evidence="1" id="KW-0812">Transmembrane</keyword>
<evidence type="ECO:0000313" key="2">
    <source>
        <dbReference type="EMBL" id="ABW28318.1"/>
    </source>
</evidence>
<dbReference type="EMBL" id="CP000828">
    <property type="protein sequence ID" value="ABW28318.1"/>
    <property type="molecule type" value="Genomic_DNA"/>
</dbReference>
<dbReference type="eggNOG" id="COG4726">
    <property type="taxonomic scope" value="Bacteria"/>
</dbReference>
<keyword evidence="1" id="KW-0472">Membrane</keyword>
<evidence type="ECO:0000256" key="1">
    <source>
        <dbReference type="SAM" id="Phobius"/>
    </source>
</evidence>
<keyword evidence="3" id="KW-1185">Reference proteome</keyword>
<feature type="transmembrane region" description="Helical" evidence="1">
    <location>
        <begin position="28"/>
        <end position="51"/>
    </location>
</feature>
<dbReference type="HOGENOM" id="CLU_337334_0_0_3"/>
<name>B0BZ18_ACAM1</name>